<dbReference type="AlphaFoldDB" id="A0A1N6E6H3"/>
<keyword evidence="1" id="KW-0812">Transmembrane</keyword>
<dbReference type="Gene3D" id="1.10.3680.10">
    <property type="entry name" value="TerB-like"/>
    <property type="match status" value="1"/>
</dbReference>
<evidence type="ECO:0000313" key="2">
    <source>
        <dbReference type="EMBL" id="SIN78537.1"/>
    </source>
</evidence>
<keyword evidence="1" id="KW-1133">Transmembrane helix</keyword>
<organism evidence="2 3">
    <name type="scientific">Vannielia litorea</name>
    <dbReference type="NCBI Taxonomy" id="1217970"/>
    <lineage>
        <taxon>Bacteria</taxon>
        <taxon>Pseudomonadati</taxon>
        <taxon>Pseudomonadota</taxon>
        <taxon>Alphaproteobacteria</taxon>
        <taxon>Rhodobacterales</taxon>
        <taxon>Paracoccaceae</taxon>
        <taxon>Vannielia</taxon>
    </lineage>
</organism>
<keyword evidence="3" id="KW-1185">Reference proteome</keyword>
<dbReference type="RefSeq" id="WP_175570410.1">
    <property type="nucleotide sequence ID" value="NZ_FSRL01000001.1"/>
</dbReference>
<dbReference type="CDD" id="cd07177">
    <property type="entry name" value="terB_like"/>
    <property type="match status" value="1"/>
</dbReference>
<sequence length="278" mass="29638">MRKFGPIAASAALALTVTGHEAEARRGGGFIMESEQLHFVAHTTTGNGAGGQMALCHLSKKSHILELGFWRSMQSYALSYDNCTGQKYIPLAPERMAAMLQSGEAPGNLPVEPRMQVAQVVTGFAGSAAIGATVALMGLLKLFAGLRRRRRRNAMTGANGFAQRVLDVMCHAAKADGVVDPEEVKLIAFASQKLTGLAYPAEQIERLIGMAGSKISDDEFRAFGQGLNAHQRETLMRGALMVTVSDGTITQSEKGFLARLAATLGISALEMQGMLRSL</sequence>
<dbReference type="STRING" id="1217970.SAMN05444002_0382"/>
<accession>A0A1N6E6H3</accession>
<dbReference type="SUPFAM" id="SSF158682">
    <property type="entry name" value="TerB-like"/>
    <property type="match status" value="1"/>
</dbReference>
<reference evidence="3" key="1">
    <citation type="submission" date="2016-11" db="EMBL/GenBank/DDBJ databases">
        <authorList>
            <person name="Varghese N."/>
            <person name="Submissions S."/>
        </authorList>
    </citation>
    <scope>NUCLEOTIDE SEQUENCE [LARGE SCALE GENOMIC DNA]</scope>
    <source>
        <strain evidence="3">DSM 29440</strain>
    </source>
</reference>
<name>A0A1N6E6H3_9RHOB</name>
<dbReference type="Proteomes" id="UP000184932">
    <property type="component" value="Unassembled WGS sequence"/>
</dbReference>
<proteinExistence type="predicted"/>
<protein>
    <submittedName>
        <fullName evidence="2">Tellurite resistance protein</fullName>
    </submittedName>
</protein>
<evidence type="ECO:0000313" key="3">
    <source>
        <dbReference type="Proteomes" id="UP000184932"/>
    </source>
</evidence>
<evidence type="ECO:0000256" key="1">
    <source>
        <dbReference type="SAM" id="Phobius"/>
    </source>
</evidence>
<keyword evidence="1" id="KW-0472">Membrane</keyword>
<dbReference type="EMBL" id="FSRL01000001">
    <property type="protein sequence ID" value="SIN78537.1"/>
    <property type="molecule type" value="Genomic_DNA"/>
</dbReference>
<feature type="transmembrane region" description="Helical" evidence="1">
    <location>
        <begin position="117"/>
        <end position="143"/>
    </location>
</feature>
<gene>
    <name evidence="2" type="ORF">SAMN05444002_0382</name>
</gene>
<dbReference type="InterPro" id="IPR029024">
    <property type="entry name" value="TerB-like"/>
</dbReference>